<keyword evidence="5" id="KW-1185">Reference proteome</keyword>
<dbReference type="PANTHER" id="PTHR35936">
    <property type="entry name" value="MEMBRANE-BOUND LYTIC MUREIN TRANSGLYCOSYLASE F"/>
    <property type="match status" value="1"/>
</dbReference>
<dbReference type="Proteomes" id="UP000235703">
    <property type="component" value="Unassembled WGS sequence"/>
</dbReference>
<keyword evidence="1 2" id="KW-0732">Signal</keyword>
<dbReference type="Gene3D" id="3.40.190.10">
    <property type="entry name" value="Periplasmic binding protein-like II"/>
    <property type="match status" value="2"/>
</dbReference>
<feature type="domain" description="Solute-binding protein family 3/N-terminal" evidence="3">
    <location>
        <begin position="42"/>
        <end position="260"/>
    </location>
</feature>
<protein>
    <submittedName>
        <fullName evidence="4">Amino acid ABC transporter substrate-binding protein</fullName>
    </submittedName>
</protein>
<dbReference type="RefSeq" id="WP_102162074.1">
    <property type="nucleotide sequence ID" value="NZ_PNFZ01000003.1"/>
</dbReference>
<accession>A0A2N6PHW2</accession>
<name>A0A2N6PHW2_9MICO</name>
<feature type="chain" id="PRO_5039669664" evidence="2">
    <location>
        <begin position="21"/>
        <end position="273"/>
    </location>
</feature>
<sequence length="273" mass="28929">MKRSLSIAALTAASVLVLSACGGSGGDDGNGAEGFQPVSGGKLTLCSDIPYEPFEFTDENNETVGFDIDLAKKLSERLDLELDVVTTGFEAIESGSALDTAQCDLALSGMSITEERATKFDFSHKYLLDNLGLMVTKDSGIKSLDELKDKEVGAQQATTGESYAKDAGAKVVQFEDSGLLTQAITSGQIDAAVANLSTIYAATQASDKLELAEDYDTDEALGAGFKKGNTELADEFNTMLGEMFEDGSYDKLVEEWFGEVADAAKVPEDQRGS</sequence>
<dbReference type="EMBL" id="PNFZ01000003">
    <property type="protein sequence ID" value="PMB98278.1"/>
    <property type="molecule type" value="Genomic_DNA"/>
</dbReference>
<dbReference type="SMART" id="SM00062">
    <property type="entry name" value="PBPb"/>
    <property type="match status" value="1"/>
</dbReference>
<proteinExistence type="predicted"/>
<evidence type="ECO:0000313" key="5">
    <source>
        <dbReference type="Proteomes" id="UP000235703"/>
    </source>
</evidence>
<gene>
    <name evidence="4" type="ORF">CJ198_07915</name>
</gene>
<comment type="caution">
    <text evidence="4">The sequence shown here is derived from an EMBL/GenBank/DDBJ whole genome shotgun (WGS) entry which is preliminary data.</text>
</comment>
<reference evidence="4 5" key="1">
    <citation type="submission" date="2017-09" db="EMBL/GenBank/DDBJ databases">
        <title>Bacterial strain isolated from the female urinary microbiota.</title>
        <authorList>
            <person name="Thomas-White K."/>
            <person name="Kumar N."/>
            <person name="Forster S."/>
            <person name="Putonti C."/>
            <person name="Lawley T."/>
            <person name="Wolfe A.J."/>
        </authorList>
    </citation>
    <scope>NUCLEOTIDE SEQUENCE [LARGE SCALE GENOMIC DNA]</scope>
    <source>
        <strain evidence="4 5">UMB0680</strain>
    </source>
</reference>
<evidence type="ECO:0000313" key="4">
    <source>
        <dbReference type="EMBL" id="PMB98278.1"/>
    </source>
</evidence>
<dbReference type="InterPro" id="IPR001638">
    <property type="entry name" value="Solute-binding_3/MltF_N"/>
</dbReference>
<feature type="signal peptide" evidence="2">
    <location>
        <begin position="1"/>
        <end position="20"/>
    </location>
</feature>
<dbReference type="OrthoDB" id="8454826at2"/>
<dbReference type="AlphaFoldDB" id="A0A2N6PHW2"/>
<evidence type="ECO:0000259" key="3">
    <source>
        <dbReference type="SMART" id="SM00062"/>
    </source>
</evidence>
<evidence type="ECO:0000256" key="1">
    <source>
        <dbReference type="ARBA" id="ARBA00022729"/>
    </source>
</evidence>
<dbReference type="SUPFAM" id="SSF53850">
    <property type="entry name" value="Periplasmic binding protein-like II"/>
    <property type="match status" value="1"/>
</dbReference>
<dbReference type="PANTHER" id="PTHR35936:SF17">
    <property type="entry name" value="ARGININE-BINDING EXTRACELLULAR PROTEIN ARTP"/>
    <property type="match status" value="1"/>
</dbReference>
<organism evidence="4 5">
    <name type="scientific">Brevibacterium luteolum</name>
    <dbReference type="NCBI Taxonomy" id="199591"/>
    <lineage>
        <taxon>Bacteria</taxon>
        <taxon>Bacillati</taxon>
        <taxon>Actinomycetota</taxon>
        <taxon>Actinomycetes</taxon>
        <taxon>Micrococcales</taxon>
        <taxon>Brevibacteriaceae</taxon>
        <taxon>Brevibacterium</taxon>
    </lineage>
</organism>
<dbReference type="PROSITE" id="PS51257">
    <property type="entry name" value="PROKAR_LIPOPROTEIN"/>
    <property type="match status" value="1"/>
</dbReference>
<dbReference type="CDD" id="cd13530">
    <property type="entry name" value="PBP2_peptides_like"/>
    <property type="match status" value="1"/>
</dbReference>
<evidence type="ECO:0000256" key="2">
    <source>
        <dbReference type="SAM" id="SignalP"/>
    </source>
</evidence>
<dbReference type="Pfam" id="PF00497">
    <property type="entry name" value="SBP_bac_3"/>
    <property type="match status" value="1"/>
</dbReference>